<dbReference type="AlphaFoldDB" id="A0A9D7QMA8"/>
<name>A0A9D7QMA8_9RHOO</name>
<proteinExistence type="predicted"/>
<dbReference type="NCBIfam" id="TIGR02595">
    <property type="entry name" value="PEP_CTERM"/>
    <property type="match status" value="1"/>
</dbReference>
<evidence type="ECO:0000259" key="2">
    <source>
        <dbReference type="Pfam" id="PF07589"/>
    </source>
</evidence>
<gene>
    <name evidence="3" type="ORF">IPN75_18580</name>
</gene>
<evidence type="ECO:0000256" key="1">
    <source>
        <dbReference type="SAM" id="SignalP"/>
    </source>
</evidence>
<evidence type="ECO:0000313" key="4">
    <source>
        <dbReference type="Proteomes" id="UP000808146"/>
    </source>
</evidence>
<comment type="caution">
    <text evidence="3">The sequence shown here is derived from an EMBL/GenBank/DDBJ whole genome shotgun (WGS) entry which is preliminary data.</text>
</comment>
<dbReference type="Proteomes" id="UP000808146">
    <property type="component" value="Unassembled WGS sequence"/>
</dbReference>
<reference evidence="4" key="1">
    <citation type="journal article" date="2021" name="Nat. Commun.">
        <title>Connecting structure to function with the recovery of over 1000 high-quality metagenome-assembled genomes from activated sludge using long-read sequencing.</title>
        <authorList>
            <person name="Singleton C.M."/>
            <person name="Petriglieri F."/>
            <person name="Kristensen J.M."/>
            <person name="Kirkegaard R.H."/>
            <person name="Michaelsen T.Y."/>
            <person name="Andersen M.H."/>
            <person name="Kondrotaite Z."/>
            <person name="Karst S.M."/>
            <person name="Dueholm M.S."/>
            <person name="Nielsen P.H."/>
            <person name="Albertsen M."/>
        </authorList>
    </citation>
    <scope>NUCLEOTIDE SEQUENCE [LARGE SCALE GENOMIC DNA]</scope>
</reference>
<feature type="signal peptide" evidence="1">
    <location>
        <begin position="1"/>
        <end position="24"/>
    </location>
</feature>
<sequence length="299" mass="30517">MKKSIISLAVLAASVGGFASSASAVSVDWSQDSGYVFNSVTPQTGGIANAGPVAAMGGDARYDALWWGNSNPVRGTTSAVSPITTVIGAANNVVSATAAPFTTDATPESSVKVVSLNSGPGINMLTSGAGLIPISQVFHSNQTISSDSSGLLTSGIVRSDLTIDGNLTGINDVLFKFFETPNSDSNYNCPDGSGISCDIFQLAVGGFGSTPINIGGTNYSLSFALIGVSPNAFVINPGDTWGNSSCQAGNFCMLSKEGFVNWFAVGMRLDEVPEPGSLALLGLGLFGMGAAFRRRKTNG</sequence>
<keyword evidence="1" id="KW-0732">Signal</keyword>
<dbReference type="Pfam" id="PF07589">
    <property type="entry name" value="PEP-CTERM"/>
    <property type="match status" value="1"/>
</dbReference>
<accession>A0A9D7QMA8</accession>
<dbReference type="NCBIfam" id="NF038125">
    <property type="entry name" value="PEP_CTERM_THxN"/>
    <property type="match status" value="1"/>
</dbReference>
<dbReference type="EMBL" id="JADKBR010000026">
    <property type="protein sequence ID" value="MBK8892217.1"/>
    <property type="molecule type" value="Genomic_DNA"/>
</dbReference>
<protein>
    <submittedName>
        <fullName evidence="3">THxN family PEP-CTERM protein</fullName>
    </submittedName>
</protein>
<organism evidence="3 4">
    <name type="scientific">Candidatus Dechloromonas phosphorivorans</name>
    <dbReference type="NCBI Taxonomy" id="2899244"/>
    <lineage>
        <taxon>Bacteria</taxon>
        <taxon>Pseudomonadati</taxon>
        <taxon>Pseudomonadota</taxon>
        <taxon>Betaproteobacteria</taxon>
        <taxon>Rhodocyclales</taxon>
        <taxon>Azonexaceae</taxon>
        <taxon>Dechloromonas</taxon>
    </lineage>
</organism>
<feature type="domain" description="Ice-binding protein C-terminal" evidence="2">
    <location>
        <begin position="272"/>
        <end position="295"/>
    </location>
</feature>
<dbReference type="InterPro" id="IPR013424">
    <property type="entry name" value="Ice-binding_C"/>
</dbReference>
<feature type="chain" id="PRO_5039150729" evidence="1">
    <location>
        <begin position="25"/>
        <end position="299"/>
    </location>
</feature>
<evidence type="ECO:0000313" key="3">
    <source>
        <dbReference type="EMBL" id="MBK8892217.1"/>
    </source>
</evidence>